<keyword evidence="4" id="KW-1185">Reference proteome</keyword>
<dbReference type="InterPro" id="IPR040676">
    <property type="entry name" value="DUF5641"/>
</dbReference>
<dbReference type="Gene3D" id="3.30.420.10">
    <property type="entry name" value="Ribonuclease H-like superfamily/Ribonuclease H"/>
    <property type="match status" value="1"/>
</dbReference>
<dbReference type="Proteomes" id="UP000299102">
    <property type="component" value="Unassembled WGS sequence"/>
</dbReference>
<dbReference type="Pfam" id="PF18701">
    <property type="entry name" value="DUF5641"/>
    <property type="match status" value="1"/>
</dbReference>
<gene>
    <name evidence="3" type="ORF">EVAR_63665_1</name>
</gene>
<proteinExistence type="predicted"/>
<dbReference type="OrthoDB" id="5984724at2759"/>
<reference evidence="3 4" key="1">
    <citation type="journal article" date="2019" name="Commun. Biol.">
        <title>The bagworm genome reveals a unique fibroin gene that provides high tensile strength.</title>
        <authorList>
            <person name="Kono N."/>
            <person name="Nakamura H."/>
            <person name="Ohtoshi R."/>
            <person name="Tomita M."/>
            <person name="Numata K."/>
            <person name="Arakawa K."/>
        </authorList>
    </citation>
    <scope>NUCLEOTIDE SEQUENCE [LARGE SCALE GENOMIC DNA]</scope>
</reference>
<dbReference type="PANTHER" id="PTHR47331:SF1">
    <property type="entry name" value="GAG-LIKE PROTEIN"/>
    <property type="match status" value="1"/>
</dbReference>
<name>A0A4C2A9Y8_EUMVA</name>
<dbReference type="EMBL" id="BGZK01002942">
    <property type="protein sequence ID" value="GBP97496.1"/>
    <property type="molecule type" value="Genomic_DNA"/>
</dbReference>
<evidence type="ECO:0000313" key="3">
    <source>
        <dbReference type="EMBL" id="GBP97496.1"/>
    </source>
</evidence>
<evidence type="ECO:0000256" key="1">
    <source>
        <dbReference type="SAM" id="Phobius"/>
    </source>
</evidence>
<evidence type="ECO:0000259" key="2">
    <source>
        <dbReference type="Pfam" id="PF18701"/>
    </source>
</evidence>
<keyword evidence="1" id="KW-0472">Membrane</keyword>
<evidence type="ECO:0000313" key="4">
    <source>
        <dbReference type="Proteomes" id="UP000299102"/>
    </source>
</evidence>
<feature type="transmembrane region" description="Helical" evidence="1">
    <location>
        <begin position="188"/>
        <end position="208"/>
    </location>
</feature>
<dbReference type="AlphaFoldDB" id="A0A4C2A9Y8"/>
<keyword evidence="1" id="KW-0812">Transmembrane</keyword>
<accession>A0A4C2A9Y8</accession>
<dbReference type="PANTHER" id="PTHR47331">
    <property type="entry name" value="PHD-TYPE DOMAIN-CONTAINING PROTEIN"/>
    <property type="match status" value="1"/>
</dbReference>
<dbReference type="GO" id="GO:0003676">
    <property type="term" value="F:nucleic acid binding"/>
    <property type="evidence" value="ECO:0007669"/>
    <property type="project" value="InterPro"/>
</dbReference>
<dbReference type="STRING" id="151549.A0A4C2A9Y8"/>
<keyword evidence="1" id="KW-1133">Transmembrane helix</keyword>
<comment type="caution">
    <text evidence="3">The sequence shown here is derived from an EMBL/GenBank/DDBJ whole genome shotgun (WGS) entry which is preliminary data.</text>
</comment>
<protein>
    <recommendedName>
        <fullName evidence="2">DUF5641 domain-containing protein</fullName>
    </recommendedName>
</protein>
<dbReference type="InterPro" id="IPR036397">
    <property type="entry name" value="RNaseH_sf"/>
</dbReference>
<feature type="domain" description="DUF5641" evidence="2">
    <location>
        <begin position="88"/>
        <end position="147"/>
    </location>
</feature>
<sequence>MPRARPALFKQLMGNLPADRVTPARPFITTGVDYFGPIWVHHKIRRKRPDKAYIAVFRCFATKAVHMEVVSNLSTEAFIGALRRKSFSPNVIEGMLVIIKEDHAPVLQWPSGRIIKIYKGDDGHIRVCDIKTARGTFKRPIHKLAPLFNDLHIEYPEYNNSTAQKRQHSAEADTLQSKRKIVSYASQGLFSTIIISLIMLLIILASPINITKFPSDPGLYFEGIGSTKTWDNLIQESDLLTPRRSRIGALDIVGNVAHALFGVLDSEYAKQMAQTIVNVKQNEDDLLLLLKTQASAIDSTINIIKQDQN</sequence>
<organism evidence="3 4">
    <name type="scientific">Eumeta variegata</name>
    <name type="common">Bagworm moth</name>
    <name type="synonym">Eumeta japonica</name>
    <dbReference type="NCBI Taxonomy" id="151549"/>
    <lineage>
        <taxon>Eukaryota</taxon>
        <taxon>Metazoa</taxon>
        <taxon>Ecdysozoa</taxon>
        <taxon>Arthropoda</taxon>
        <taxon>Hexapoda</taxon>
        <taxon>Insecta</taxon>
        <taxon>Pterygota</taxon>
        <taxon>Neoptera</taxon>
        <taxon>Endopterygota</taxon>
        <taxon>Lepidoptera</taxon>
        <taxon>Glossata</taxon>
        <taxon>Ditrysia</taxon>
        <taxon>Tineoidea</taxon>
        <taxon>Psychidae</taxon>
        <taxon>Oiketicinae</taxon>
        <taxon>Eumeta</taxon>
    </lineage>
</organism>